<feature type="transmembrane region" description="Helical" evidence="6">
    <location>
        <begin position="85"/>
        <end position="106"/>
    </location>
</feature>
<evidence type="ECO:0000256" key="4">
    <source>
        <dbReference type="ARBA" id="ARBA00022989"/>
    </source>
</evidence>
<keyword evidence="5 6" id="KW-0472">Membrane</keyword>
<feature type="transmembrane region" description="Helical" evidence="6">
    <location>
        <begin position="241"/>
        <end position="259"/>
    </location>
</feature>
<sequence>MVDCGSDRQYQARCAYGNPEKSIEIHGAKMETFNVDIRKNGAMRNRAMVLSALAGLCTAAGAVAVFVGAPHLLGGLRGSRDAPCMILWTVAGGVCLAYVSTSSFSFERAIYDLEFRREMWEIENHLSGEVQEMLSIYKSQGLTEEEALIVTRIFAQQKTVFANLMMVEELGYSRLEPPTTSEAVTNVGVPALMGFVIGVATPLLCLAGALRTGFREQGGGIHADGGDAVPGLSAVTTRAKLLGAGIFCMCTAVLSYVQTEVFFGAYAHAPALLHATVSNAAGIGSVFALSYFAARWA</sequence>
<dbReference type="VEuPathDB" id="TriTrypDB:LtaPh_2922400"/>
<comment type="subcellular location">
    <subcellularLocation>
        <location evidence="1">Endomembrane system</location>
        <topology evidence="1">Multi-pass membrane protein</topology>
    </subcellularLocation>
</comment>
<keyword evidence="8" id="KW-1185">Reference proteome</keyword>
<feature type="transmembrane region" description="Helical" evidence="6">
    <location>
        <begin position="47"/>
        <end position="73"/>
    </location>
</feature>
<evidence type="ECO:0008006" key="9">
    <source>
        <dbReference type="Google" id="ProtNLM"/>
    </source>
</evidence>
<comment type="similarity">
    <text evidence="2">Belongs to the CCC1 family.</text>
</comment>
<dbReference type="InterPro" id="IPR008217">
    <property type="entry name" value="Ccc1_fam"/>
</dbReference>
<comment type="caution">
    <text evidence="7">The sequence shown here is derived from an EMBL/GenBank/DDBJ whole genome shotgun (WGS) entry which is preliminary data.</text>
</comment>
<feature type="transmembrane region" description="Helical" evidence="6">
    <location>
        <begin position="271"/>
        <end position="294"/>
    </location>
</feature>
<evidence type="ECO:0000256" key="5">
    <source>
        <dbReference type="ARBA" id="ARBA00023136"/>
    </source>
</evidence>
<keyword evidence="4 6" id="KW-1133">Transmembrane helix</keyword>
<gene>
    <name evidence="7" type="ORF">LtaPh_2922400</name>
</gene>
<name>A0A640KNA3_LEITA</name>
<organism evidence="7 8">
    <name type="scientific">Leishmania tarentolae</name>
    <name type="common">Sauroleishmania tarentolae</name>
    <dbReference type="NCBI Taxonomy" id="5689"/>
    <lineage>
        <taxon>Eukaryota</taxon>
        <taxon>Discoba</taxon>
        <taxon>Euglenozoa</taxon>
        <taxon>Kinetoplastea</taxon>
        <taxon>Metakinetoplastina</taxon>
        <taxon>Trypanosomatida</taxon>
        <taxon>Trypanosomatidae</taxon>
        <taxon>Leishmaniinae</taxon>
        <taxon>Leishmania</taxon>
        <taxon>lizard Leishmania</taxon>
    </lineage>
</organism>
<evidence type="ECO:0000256" key="6">
    <source>
        <dbReference type="SAM" id="Phobius"/>
    </source>
</evidence>
<evidence type="ECO:0000256" key="3">
    <source>
        <dbReference type="ARBA" id="ARBA00022692"/>
    </source>
</evidence>
<dbReference type="Proteomes" id="UP000419144">
    <property type="component" value="Unassembled WGS sequence"/>
</dbReference>
<dbReference type="GO" id="GO:0030026">
    <property type="term" value="P:intracellular manganese ion homeostasis"/>
    <property type="evidence" value="ECO:0007669"/>
    <property type="project" value="InterPro"/>
</dbReference>
<dbReference type="GO" id="GO:0012505">
    <property type="term" value="C:endomembrane system"/>
    <property type="evidence" value="ECO:0007669"/>
    <property type="project" value="UniProtKB-SubCell"/>
</dbReference>
<evidence type="ECO:0000256" key="1">
    <source>
        <dbReference type="ARBA" id="ARBA00004127"/>
    </source>
</evidence>
<evidence type="ECO:0000313" key="8">
    <source>
        <dbReference type="Proteomes" id="UP000419144"/>
    </source>
</evidence>
<dbReference type="Pfam" id="PF01988">
    <property type="entry name" value="VIT1"/>
    <property type="match status" value="1"/>
</dbReference>
<protein>
    <recommendedName>
        <fullName evidence="9">VIT family protein</fullName>
    </recommendedName>
</protein>
<evidence type="ECO:0000313" key="7">
    <source>
        <dbReference type="EMBL" id="GET90504.1"/>
    </source>
</evidence>
<dbReference type="OrthoDB" id="73465at2759"/>
<dbReference type="GO" id="GO:0005384">
    <property type="term" value="F:manganese ion transmembrane transporter activity"/>
    <property type="evidence" value="ECO:0007669"/>
    <property type="project" value="InterPro"/>
</dbReference>
<reference evidence="7" key="1">
    <citation type="submission" date="2019-11" db="EMBL/GenBank/DDBJ databases">
        <title>Leishmania tarentolae CDS.</title>
        <authorList>
            <person name="Goto Y."/>
            <person name="Yamagishi J."/>
        </authorList>
    </citation>
    <scope>NUCLEOTIDE SEQUENCE [LARGE SCALE GENOMIC DNA]</scope>
    <source>
        <strain evidence="7">Parrot Tar II</strain>
    </source>
</reference>
<evidence type="ECO:0000256" key="2">
    <source>
        <dbReference type="ARBA" id="ARBA00007049"/>
    </source>
</evidence>
<dbReference type="EMBL" id="BLBS01000041">
    <property type="protein sequence ID" value="GET90504.1"/>
    <property type="molecule type" value="Genomic_DNA"/>
</dbReference>
<proteinExistence type="inferred from homology"/>
<accession>A0A640KNA3</accession>
<keyword evidence="3 6" id="KW-0812">Transmembrane</keyword>
<dbReference type="AlphaFoldDB" id="A0A640KNA3"/>